<dbReference type="SUPFAM" id="SSF48613">
    <property type="entry name" value="Heme oxygenase-like"/>
    <property type="match status" value="1"/>
</dbReference>
<dbReference type="Gene3D" id="1.20.910.10">
    <property type="entry name" value="Heme oxygenase-like"/>
    <property type="match status" value="1"/>
</dbReference>
<dbReference type="InterPro" id="IPR039068">
    <property type="entry name" value="PqqC-like"/>
</dbReference>
<organism evidence="2 3">
    <name type="scientific">Luteolibacter rhizosphaerae</name>
    <dbReference type="NCBI Taxonomy" id="2989719"/>
    <lineage>
        <taxon>Bacteria</taxon>
        <taxon>Pseudomonadati</taxon>
        <taxon>Verrucomicrobiota</taxon>
        <taxon>Verrucomicrobiia</taxon>
        <taxon>Verrucomicrobiales</taxon>
        <taxon>Verrucomicrobiaceae</taxon>
        <taxon>Luteolibacter</taxon>
    </lineage>
</organism>
<comment type="caution">
    <text evidence="2">The sequence shown here is derived from an EMBL/GenBank/DDBJ whole genome shotgun (WGS) entry which is preliminary data.</text>
</comment>
<dbReference type="RefSeq" id="WP_264513451.1">
    <property type="nucleotide sequence ID" value="NZ_JAPDDR010000004.1"/>
</dbReference>
<keyword evidence="1" id="KW-0560">Oxidoreductase</keyword>
<dbReference type="PANTHER" id="PTHR40279:SF3">
    <property type="entry name" value="4-AMINOBENZOATE SYNTHASE"/>
    <property type="match status" value="1"/>
</dbReference>
<name>A0ABT3G390_9BACT</name>
<reference evidence="2" key="1">
    <citation type="submission" date="2022-10" db="EMBL/GenBank/DDBJ databases">
        <title>Luteolibacter sp. GHJ8, whole genome shotgun sequencing project.</title>
        <authorList>
            <person name="Zhao G."/>
            <person name="Shen L."/>
        </authorList>
    </citation>
    <scope>NUCLEOTIDE SEQUENCE</scope>
    <source>
        <strain evidence="2">GHJ8</strain>
    </source>
</reference>
<gene>
    <name evidence="2" type="ORF">OJ996_10205</name>
</gene>
<dbReference type="Proteomes" id="UP001165653">
    <property type="component" value="Unassembled WGS sequence"/>
</dbReference>
<protein>
    <submittedName>
        <fullName evidence="2">Iron-containing redox enzyme family protein</fullName>
    </submittedName>
</protein>
<dbReference type="EMBL" id="JAPDDR010000004">
    <property type="protein sequence ID" value="MCW1913949.1"/>
    <property type="molecule type" value="Genomic_DNA"/>
</dbReference>
<dbReference type="SMART" id="SM01236">
    <property type="entry name" value="Haem_oxygenase_2"/>
    <property type="match status" value="1"/>
</dbReference>
<dbReference type="PANTHER" id="PTHR40279">
    <property type="entry name" value="PQQC-LIKE PROTEIN"/>
    <property type="match status" value="1"/>
</dbReference>
<accession>A0ABT3G390</accession>
<keyword evidence="3" id="KW-1185">Reference proteome</keyword>
<dbReference type="Pfam" id="PF14518">
    <property type="entry name" value="Haem_oxygenas_2"/>
    <property type="match status" value="1"/>
</dbReference>
<sequence length="244" mass="27492">MSGNAVLDSAPALMTCVERWTERLPILSNGYFTALRQDTMNREVFVRTQKQFYFAVRYFSRPMAALIARMPDSASRQGLIHNLSEEHGFDDESEDQAPGFDPAVAHDLTFLGFLRSLGVTSQEMAREREAPGVRAFNVALMGTCQMERVETAFGCLGVIEYAFADICELIGRKVVERGWVAQDELVHYKLHAQIDKRHAADFFKVVDGAWNRDPAARAAIGDGIQLGLHVFNRLYEDLDPENWS</sequence>
<dbReference type="InterPro" id="IPR016084">
    <property type="entry name" value="Haem_Oase-like_multi-hlx"/>
</dbReference>
<evidence type="ECO:0000313" key="3">
    <source>
        <dbReference type="Proteomes" id="UP001165653"/>
    </source>
</evidence>
<proteinExistence type="predicted"/>
<evidence type="ECO:0000313" key="2">
    <source>
        <dbReference type="EMBL" id="MCW1913949.1"/>
    </source>
</evidence>
<evidence type="ECO:0000256" key="1">
    <source>
        <dbReference type="ARBA" id="ARBA00023002"/>
    </source>
</evidence>